<gene>
    <name evidence="4" type="ORF">KP004_01985</name>
</gene>
<feature type="chain" id="PRO_5046917076" evidence="2">
    <location>
        <begin position="25"/>
        <end position="195"/>
    </location>
</feature>
<feature type="domain" description="Outer membrane protein beta-barrel" evidence="3">
    <location>
        <begin position="10"/>
        <end position="192"/>
    </location>
</feature>
<dbReference type="EMBL" id="CP076723">
    <property type="protein sequence ID" value="QWV93986.1"/>
    <property type="molecule type" value="Genomic_DNA"/>
</dbReference>
<reference evidence="4 5" key="1">
    <citation type="submission" date="2021-06" db="EMBL/GenBank/DDBJ databases">
        <title>Gemonas diversity in paddy soil.</title>
        <authorList>
            <person name="Liu G."/>
        </authorList>
    </citation>
    <scope>NUCLEOTIDE SEQUENCE [LARGE SCALE GENOMIC DNA]</scope>
    <source>
        <strain evidence="4 5">RG10</strain>
    </source>
</reference>
<protein>
    <submittedName>
        <fullName evidence="4">Porin family protein</fullName>
    </submittedName>
</protein>
<keyword evidence="1 2" id="KW-0732">Signal</keyword>
<dbReference type="Proteomes" id="UP000683557">
    <property type="component" value="Chromosome"/>
</dbReference>
<feature type="signal peptide" evidence="2">
    <location>
        <begin position="1"/>
        <end position="24"/>
    </location>
</feature>
<proteinExistence type="predicted"/>
<accession>A0ABX8JA35</accession>
<evidence type="ECO:0000313" key="5">
    <source>
        <dbReference type="Proteomes" id="UP000683557"/>
    </source>
</evidence>
<sequence length="195" mass="20429">MRKTLLLCAAALLLAAPLAGNASAEDLRGRIALSGKIGVSNPAESEVDTVNGRMVVSTDAGLTGGIGFLFGIDDNVAMEMEVSRTTFDTSSFGDADVTDVSIGAQYRFPGRQHVVPYVGAGIDVLINDLDKKYTNTTVGAHVSGGIDCFMNRQVALNLEVKGVEAFKADVDGPNGTGKFDPSALSFTVGARFFFN</sequence>
<evidence type="ECO:0000259" key="3">
    <source>
        <dbReference type="Pfam" id="PF13505"/>
    </source>
</evidence>
<evidence type="ECO:0000256" key="2">
    <source>
        <dbReference type="SAM" id="SignalP"/>
    </source>
</evidence>
<dbReference type="Pfam" id="PF13505">
    <property type="entry name" value="OMP_b-brl"/>
    <property type="match status" value="1"/>
</dbReference>
<evidence type="ECO:0000313" key="4">
    <source>
        <dbReference type="EMBL" id="QWV93986.1"/>
    </source>
</evidence>
<organism evidence="4 5">
    <name type="scientific">Geomonas oryzisoli</name>
    <dbReference type="NCBI Taxonomy" id="2847992"/>
    <lineage>
        <taxon>Bacteria</taxon>
        <taxon>Pseudomonadati</taxon>
        <taxon>Thermodesulfobacteriota</taxon>
        <taxon>Desulfuromonadia</taxon>
        <taxon>Geobacterales</taxon>
        <taxon>Geobacteraceae</taxon>
        <taxon>Geomonas</taxon>
    </lineage>
</organism>
<evidence type="ECO:0000256" key="1">
    <source>
        <dbReference type="ARBA" id="ARBA00022729"/>
    </source>
</evidence>
<keyword evidence="5" id="KW-1185">Reference proteome</keyword>
<name>A0ABX8JA35_9BACT</name>
<dbReference type="InterPro" id="IPR027385">
    <property type="entry name" value="Beta-barrel_OMP"/>
</dbReference>
<dbReference type="RefSeq" id="WP_216800720.1">
    <property type="nucleotide sequence ID" value="NZ_CP076723.1"/>
</dbReference>